<proteinExistence type="predicted"/>
<dbReference type="Proteomes" id="UP000770015">
    <property type="component" value="Unassembled WGS sequence"/>
</dbReference>
<evidence type="ECO:0000313" key="3">
    <source>
        <dbReference type="Proteomes" id="UP000770015"/>
    </source>
</evidence>
<keyword evidence="1" id="KW-0732">Signal</keyword>
<dbReference type="AlphaFoldDB" id="A0A9P8VP75"/>
<keyword evidence="3" id="KW-1185">Reference proteome</keyword>
<reference evidence="2" key="1">
    <citation type="journal article" date="2021" name="Nat. Commun.">
        <title>Genetic determinants of endophytism in the Arabidopsis root mycobiome.</title>
        <authorList>
            <person name="Mesny F."/>
            <person name="Miyauchi S."/>
            <person name="Thiergart T."/>
            <person name="Pickel B."/>
            <person name="Atanasova L."/>
            <person name="Karlsson M."/>
            <person name="Huettel B."/>
            <person name="Barry K.W."/>
            <person name="Haridas S."/>
            <person name="Chen C."/>
            <person name="Bauer D."/>
            <person name="Andreopoulos W."/>
            <person name="Pangilinan J."/>
            <person name="LaButti K."/>
            <person name="Riley R."/>
            <person name="Lipzen A."/>
            <person name="Clum A."/>
            <person name="Drula E."/>
            <person name="Henrissat B."/>
            <person name="Kohler A."/>
            <person name="Grigoriev I.V."/>
            <person name="Martin F.M."/>
            <person name="Hacquard S."/>
        </authorList>
    </citation>
    <scope>NUCLEOTIDE SEQUENCE</scope>
    <source>
        <strain evidence="2">MPI-SDFR-AT-0117</strain>
    </source>
</reference>
<evidence type="ECO:0000313" key="2">
    <source>
        <dbReference type="EMBL" id="KAH6697109.1"/>
    </source>
</evidence>
<accession>A0A9P8VP75</accession>
<name>A0A9P8VP75_9PEZI</name>
<feature type="chain" id="PRO_5040301670" evidence="1">
    <location>
        <begin position="30"/>
        <end position="284"/>
    </location>
</feature>
<gene>
    <name evidence="2" type="ORF">F5X68DRAFT_2228</name>
</gene>
<comment type="caution">
    <text evidence="2">The sequence shown here is derived from an EMBL/GenBank/DDBJ whole genome shotgun (WGS) entry which is preliminary data.</text>
</comment>
<evidence type="ECO:0000256" key="1">
    <source>
        <dbReference type="SAM" id="SignalP"/>
    </source>
</evidence>
<dbReference type="EMBL" id="JAGSXJ010000001">
    <property type="protein sequence ID" value="KAH6697109.1"/>
    <property type="molecule type" value="Genomic_DNA"/>
</dbReference>
<organism evidence="2 3">
    <name type="scientific">Plectosphaerella plurivora</name>
    <dbReference type="NCBI Taxonomy" id="936078"/>
    <lineage>
        <taxon>Eukaryota</taxon>
        <taxon>Fungi</taxon>
        <taxon>Dikarya</taxon>
        <taxon>Ascomycota</taxon>
        <taxon>Pezizomycotina</taxon>
        <taxon>Sordariomycetes</taxon>
        <taxon>Hypocreomycetidae</taxon>
        <taxon>Glomerellales</taxon>
        <taxon>Plectosphaerellaceae</taxon>
        <taxon>Plectosphaerella</taxon>
    </lineage>
</organism>
<dbReference type="OrthoDB" id="4924410at2759"/>
<feature type="signal peptide" evidence="1">
    <location>
        <begin position="1"/>
        <end position="29"/>
    </location>
</feature>
<sequence length="284" mass="29926">MPSFRTISAKVVVVLLAASLGGQTTVANAACNADNCLRALRKSVVISKAQVFCSAFTAGAWDSAEPLPTYAVNCRASAPAISSACSCLAATTTISPSSTLPIPSASSTLSIASSTTSASTPAYSGPAGYKLIPNSLFEDDEPSWITVEPDVGHMIVNISTDGSFTGLFGPRMLRFSLDPTRPIRDCKMLVPVNPHPDGRDWTITAFFRTDARDFSRCRIVLDYWVPALGEGGGSFPDFTTRGWQIVPLRISNSAAGIPGGVEIALTGLCQNLSGFVYVDGLYLS</sequence>
<protein>
    <submittedName>
        <fullName evidence="2">Uncharacterized protein</fullName>
    </submittedName>
</protein>